<gene>
    <name evidence="2" type="ORF">J2S74_003753</name>
</gene>
<evidence type="ECO:0000313" key="3">
    <source>
        <dbReference type="Proteomes" id="UP001230005"/>
    </source>
</evidence>
<accession>A0ABT9ZYK9</accession>
<keyword evidence="1" id="KW-0732">Signal</keyword>
<dbReference type="RefSeq" id="WP_307328304.1">
    <property type="nucleotide sequence ID" value="NZ_JAUSUG010000016.1"/>
</dbReference>
<protein>
    <submittedName>
        <fullName evidence="2">Uncharacterized protein</fullName>
    </submittedName>
</protein>
<evidence type="ECO:0000256" key="1">
    <source>
        <dbReference type="SAM" id="SignalP"/>
    </source>
</evidence>
<reference evidence="2 3" key="1">
    <citation type="submission" date="2023-07" db="EMBL/GenBank/DDBJ databases">
        <title>Genomic Encyclopedia of Type Strains, Phase IV (KMG-IV): sequencing the most valuable type-strain genomes for metagenomic binning, comparative biology and taxonomic classification.</title>
        <authorList>
            <person name="Goeker M."/>
        </authorList>
    </citation>
    <scope>NUCLEOTIDE SEQUENCE [LARGE SCALE GENOMIC DNA]</scope>
    <source>
        <strain evidence="2 3">DSM 9768</strain>
    </source>
</reference>
<keyword evidence="3" id="KW-1185">Reference proteome</keyword>
<dbReference type="Proteomes" id="UP001230005">
    <property type="component" value="Unassembled WGS sequence"/>
</dbReference>
<sequence length="165" mass="19393">MKKLFITFMIFFLLTTVVACGDAVKEGIDEFKNVFDVKSDVNNYLPQREILIKKDIILMETFYIEFMEEEDWDQAYNGLVSLINEYSGFLKEVKSVEVATDEVKEVHDEYINATSLTLDSFTVYEKYMVEEREALWVEAENLMNEAIYATERHDEMLLEVADEYL</sequence>
<dbReference type="EMBL" id="JAUSUG010000016">
    <property type="protein sequence ID" value="MDQ0256333.1"/>
    <property type="molecule type" value="Genomic_DNA"/>
</dbReference>
<dbReference type="PROSITE" id="PS51257">
    <property type="entry name" value="PROKAR_LIPOPROTEIN"/>
    <property type="match status" value="1"/>
</dbReference>
<name>A0ABT9ZYK9_9BACI</name>
<proteinExistence type="predicted"/>
<organism evidence="2 3">
    <name type="scientific">Evansella vedderi</name>
    <dbReference type="NCBI Taxonomy" id="38282"/>
    <lineage>
        <taxon>Bacteria</taxon>
        <taxon>Bacillati</taxon>
        <taxon>Bacillota</taxon>
        <taxon>Bacilli</taxon>
        <taxon>Bacillales</taxon>
        <taxon>Bacillaceae</taxon>
        <taxon>Evansella</taxon>
    </lineage>
</organism>
<feature type="chain" id="PRO_5046666593" evidence="1">
    <location>
        <begin position="20"/>
        <end position="165"/>
    </location>
</feature>
<feature type="signal peptide" evidence="1">
    <location>
        <begin position="1"/>
        <end position="19"/>
    </location>
</feature>
<evidence type="ECO:0000313" key="2">
    <source>
        <dbReference type="EMBL" id="MDQ0256333.1"/>
    </source>
</evidence>
<comment type="caution">
    <text evidence="2">The sequence shown here is derived from an EMBL/GenBank/DDBJ whole genome shotgun (WGS) entry which is preliminary data.</text>
</comment>